<dbReference type="GO" id="GO:0004816">
    <property type="term" value="F:asparagine-tRNA ligase activity"/>
    <property type="evidence" value="ECO:0007669"/>
    <property type="project" value="UniProtKB-EC"/>
</dbReference>
<evidence type="ECO:0000256" key="7">
    <source>
        <dbReference type="ARBA" id="ARBA00023146"/>
    </source>
</evidence>
<dbReference type="PANTHER" id="PTHR22594:SF34">
    <property type="entry name" value="ASPARAGINE--TRNA LIGASE, MITOCHONDRIAL-RELATED"/>
    <property type="match status" value="1"/>
</dbReference>
<dbReference type="Proteomes" id="UP000002630">
    <property type="component" value="Linkage Group LG12"/>
</dbReference>
<dbReference type="SUPFAM" id="SSF55681">
    <property type="entry name" value="Class II aaRS and biotin synthetases"/>
    <property type="match status" value="1"/>
</dbReference>
<dbReference type="InterPro" id="IPR004365">
    <property type="entry name" value="NA-bd_OB_tRNA"/>
</dbReference>
<evidence type="ECO:0000256" key="1">
    <source>
        <dbReference type="ARBA" id="ARBA00008226"/>
    </source>
</evidence>
<dbReference type="STRING" id="2880.D7FLN1"/>
<dbReference type="CDD" id="cd04318">
    <property type="entry name" value="EcAsnRS_like_N"/>
    <property type="match status" value="1"/>
</dbReference>
<evidence type="ECO:0000259" key="8">
    <source>
        <dbReference type="PROSITE" id="PS50405"/>
    </source>
</evidence>
<keyword evidence="5" id="KW-0067">ATP-binding</keyword>
<dbReference type="FunFam" id="3.30.930.10:FF:000016">
    <property type="entry name" value="Asparagine--tRNA ligase"/>
    <property type="match status" value="1"/>
</dbReference>
<evidence type="ECO:0000259" key="9">
    <source>
        <dbReference type="PROSITE" id="PS50862"/>
    </source>
</evidence>
<dbReference type="EMBL" id="FN649737">
    <property type="protein sequence ID" value="CBJ25847.1"/>
    <property type="molecule type" value="Genomic_DNA"/>
</dbReference>
<comment type="similarity">
    <text evidence="1">Belongs to the class-II aminoacyl-tRNA synthetase family.</text>
</comment>
<dbReference type="InterPro" id="IPR012340">
    <property type="entry name" value="NA-bd_OB-fold"/>
</dbReference>
<dbReference type="GO" id="GO:0006421">
    <property type="term" value="P:asparaginyl-tRNA aminoacylation"/>
    <property type="evidence" value="ECO:0007669"/>
    <property type="project" value="InterPro"/>
</dbReference>
<dbReference type="Gene3D" id="2.40.50.140">
    <property type="entry name" value="Nucleic acid-binding proteins"/>
    <property type="match status" value="1"/>
</dbReference>
<dbReference type="AlphaFoldDB" id="D7FLN1"/>
<dbReference type="InterPro" id="IPR004522">
    <property type="entry name" value="Asn-tRNA-ligase"/>
</dbReference>
<dbReference type="GO" id="GO:0003676">
    <property type="term" value="F:nucleic acid binding"/>
    <property type="evidence" value="ECO:0007669"/>
    <property type="project" value="InterPro"/>
</dbReference>
<dbReference type="PANTHER" id="PTHR22594">
    <property type="entry name" value="ASPARTYL/LYSYL-TRNA SYNTHETASE"/>
    <property type="match status" value="1"/>
</dbReference>
<dbReference type="eggNOG" id="KOG0554">
    <property type="taxonomic scope" value="Eukaryota"/>
</dbReference>
<dbReference type="NCBIfam" id="TIGR00457">
    <property type="entry name" value="asnS"/>
    <property type="match status" value="1"/>
</dbReference>
<dbReference type="OrthoDB" id="1931232at2759"/>
<dbReference type="FunCoup" id="D7FLN1">
    <property type="interactions" value="218"/>
</dbReference>
<dbReference type="Pfam" id="PF00043">
    <property type="entry name" value="GST_C"/>
    <property type="match status" value="1"/>
</dbReference>
<feature type="domain" description="Aminoacyl-transfer RNA synthetases class-II family profile" evidence="9">
    <location>
        <begin position="456"/>
        <end position="795"/>
    </location>
</feature>
<dbReference type="Pfam" id="PF01336">
    <property type="entry name" value="tRNA_anti-codon"/>
    <property type="match status" value="1"/>
</dbReference>
<gene>
    <name evidence="10" type="primary">ASNRS</name>
    <name evidence="10" type="ORF">Esi_0016_0169</name>
</gene>
<feature type="domain" description="GST C-terminal" evidence="8">
    <location>
        <begin position="109"/>
        <end position="255"/>
    </location>
</feature>
<evidence type="ECO:0000256" key="4">
    <source>
        <dbReference type="ARBA" id="ARBA00022741"/>
    </source>
</evidence>
<dbReference type="EC" id="6.1.1.22" evidence="2"/>
<dbReference type="NCBIfam" id="NF003037">
    <property type="entry name" value="PRK03932.1"/>
    <property type="match status" value="1"/>
</dbReference>
<dbReference type="Gene3D" id="3.30.930.10">
    <property type="entry name" value="Bira Bifunctional Protein, Domain 2"/>
    <property type="match status" value="1"/>
</dbReference>
<dbReference type="SUPFAM" id="SSF47616">
    <property type="entry name" value="GST C-terminal domain-like"/>
    <property type="match status" value="1"/>
</dbReference>
<accession>D7FLN1</accession>
<evidence type="ECO:0000256" key="3">
    <source>
        <dbReference type="ARBA" id="ARBA00022598"/>
    </source>
</evidence>
<dbReference type="HAMAP" id="MF_00534">
    <property type="entry name" value="Asn_tRNA_synth"/>
    <property type="match status" value="1"/>
</dbReference>
<keyword evidence="11" id="KW-1185">Reference proteome</keyword>
<name>D7FLN1_ECTSI</name>
<dbReference type="InterPro" id="IPR010987">
    <property type="entry name" value="Glutathione-S-Trfase_C-like"/>
</dbReference>
<organism evidence="10 11">
    <name type="scientific">Ectocarpus siliculosus</name>
    <name type="common">Brown alga</name>
    <name type="synonym">Conferva siliculosa</name>
    <dbReference type="NCBI Taxonomy" id="2880"/>
    <lineage>
        <taxon>Eukaryota</taxon>
        <taxon>Sar</taxon>
        <taxon>Stramenopiles</taxon>
        <taxon>Ochrophyta</taxon>
        <taxon>PX clade</taxon>
        <taxon>Phaeophyceae</taxon>
        <taxon>Ectocarpales</taxon>
        <taxon>Ectocarpaceae</taxon>
        <taxon>Ectocarpus</taxon>
    </lineage>
</organism>
<dbReference type="SUPFAM" id="SSF50249">
    <property type="entry name" value="Nucleic acid-binding proteins"/>
    <property type="match status" value="1"/>
</dbReference>
<keyword evidence="7" id="KW-0030">Aminoacyl-tRNA synthetase</keyword>
<keyword evidence="6" id="KW-0648">Protein biosynthesis</keyword>
<evidence type="ECO:0000256" key="2">
    <source>
        <dbReference type="ARBA" id="ARBA00012816"/>
    </source>
</evidence>
<dbReference type="InterPro" id="IPR045864">
    <property type="entry name" value="aa-tRNA-synth_II/BPL/LPL"/>
</dbReference>
<dbReference type="InterPro" id="IPR002312">
    <property type="entry name" value="Asp/Asn-tRNA-synth_IIb"/>
</dbReference>
<evidence type="ECO:0000256" key="5">
    <source>
        <dbReference type="ARBA" id="ARBA00022840"/>
    </source>
</evidence>
<keyword evidence="4" id="KW-0547">Nucleotide-binding</keyword>
<dbReference type="InterPro" id="IPR004046">
    <property type="entry name" value="GST_C"/>
</dbReference>
<dbReference type="Gene3D" id="1.20.1050.10">
    <property type="match status" value="1"/>
</dbReference>
<dbReference type="GO" id="GO:0005524">
    <property type="term" value="F:ATP binding"/>
    <property type="evidence" value="ECO:0007669"/>
    <property type="project" value="UniProtKB-KW"/>
</dbReference>
<evidence type="ECO:0000313" key="10">
    <source>
        <dbReference type="EMBL" id="CBJ25847.1"/>
    </source>
</evidence>
<keyword evidence="3 10" id="KW-0436">Ligase</keyword>
<dbReference type="Pfam" id="PF00152">
    <property type="entry name" value="tRNA-synt_2"/>
    <property type="match status" value="2"/>
</dbReference>
<dbReference type="eggNOG" id="KOG0867">
    <property type="taxonomic scope" value="Eukaryota"/>
</dbReference>
<dbReference type="GO" id="GO:0005739">
    <property type="term" value="C:mitochondrion"/>
    <property type="evidence" value="ECO:0007669"/>
    <property type="project" value="TreeGrafter"/>
</dbReference>
<dbReference type="PROSITE" id="PS50405">
    <property type="entry name" value="GST_CTER"/>
    <property type="match status" value="1"/>
</dbReference>
<protein>
    <recommendedName>
        <fullName evidence="2">asparagine--tRNA ligase</fullName>
        <ecNumber evidence="2">6.1.1.22</ecNumber>
    </recommendedName>
</protein>
<dbReference type="InterPro" id="IPR006195">
    <property type="entry name" value="aa-tRNA-synth_II"/>
</dbReference>
<dbReference type="PROSITE" id="PS50862">
    <property type="entry name" value="AA_TRNA_LIGASE_II"/>
    <property type="match status" value="1"/>
</dbReference>
<sequence>MAGDAAALPLIGSGIGFELWSSASDEQQDYRVRKICVVARMAGIDLDLKTGMSEEEMEAFAPLAKGLVLKVCRPGQAAPVGGEEAVTQSNAILRTLAMAKADSSLYGRSEFESAQADQWLETCWKELEVPAQALAAASGNQAVIAEAKRHLLSFLATANATLSTSTFLVGERTTIADVGLACAARDLIEGSVAGGAASLGARDLAGLPHVLRWYRTVTHHPAFSATAVAAAPAPAASARGLAGAKGQGKQKQVPPAAAAVKAAAGAAAGAGAGAAGDEPLPVVGESGDLMSSASVVQGSRRLEVAPARFRRKRVRVRELLASGTSVVGQKAVVKGWLRTARAASKGALLFLVVDDGSCSGTVQVVVSKGAPGFDAAASCGGVGASVSVLGTVVASKGKGQDVEIKADEVEVLGCVYEPDGTVGASTYPLAKKAHSLEFLRSIAHLRPRTKMHSAAMRVRHAMAFATHKFFNDRGFLYIHTPIVTGADCEGAGEQFAVSTLLPDAGGEEGNGHAAAAGGGPPMTPAGAVDYSKDFFARRTCLTVSGQLNVETHACSLGDVYTFGPTFRAENSHTSRHLAEFWMIEPEVAFADLKDDMDLAEDYLKYLVAYALGHCQGDLEFFETCPGGEPGLRERLKNVLQNDFVRMTYTELVDLVRKDAKEGKVEFSVIPEWGDDLGSEHERYVAEKVYNAPCIVTDYPKDIKAFYMKLNPDGKTVAAMDILVPKIGEIIGGSQREEDLGKLTKRAKEMNLPEDSISWYLDLRRYGTIQHAGFGLGFERLVMFATGIENIRDVIPFPRYPGHASF</sequence>
<dbReference type="EMBL" id="FN648143">
    <property type="protein sequence ID" value="CBJ25847.1"/>
    <property type="molecule type" value="Genomic_DNA"/>
</dbReference>
<dbReference type="PRINTS" id="PR01042">
    <property type="entry name" value="TRNASYNTHASP"/>
</dbReference>
<reference evidence="10 11" key="1">
    <citation type="journal article" date="2010" name="Nature">
        <title>The Ectocarpus genome and the independent evolution of multicellularity in brown algae.</title>
        <authorList>
            <person name="Cock J.M."/>
            <person name="Sterck L."/>
            <person name="Rouze P."/>
            <person name="Scornet D."/>
            <person name="Allen A.E."/>
            <person name="Amoutzias G."/>
            <person name="Anthouard V."/>
            <person name="Artiguenave F."/>
            <person name="Aury J.M."/>
            <person name="Badger J.H."/>
            <person name="Beszteri B."/>
            <person name="Billiau K."/>
            <person name="Bonnet E."/>
            <person name="Bothwell J.H."/>
            <person name="Bowler C."/>
            <person name="Boyen C."/>
            <person name="Brownlee C."/>
            <person name="Carrano C.J."/>
            <person name="Charrier B."/>
            <person name="Cho G.Y."/>
            <person name="Coelho S.M."/>
            <person name="Collen J."/>
            <person name="Corre E."/>
            <person name="Da Silva C."/>
            <person name="Delage L."/>
            <person name="Delaroque N."/>
            <person name="Dittami S.M."/>
            <person name="Doulbeau S."/>
            <person name="Elias M."/>
            <person name="Farnham G."/>
            <person name="Gachon C.M."/>
            <person name="Gschloessl B."/>
            <person name="Heesch S."/>
            <person name="Jabbari K."/>
            <person name="Jubin C."/>
            <person name="Kawai H."/>
            <person name="Kimura K."/>
            <person name="Kloareg B."/>
            <person name="Kupper F.C."/>
            <person name="Lang D."/>
            <person name="Le Bail A."/>
            <person name="Leblanc C."/>
            <person name="Lerouge P."/>
            <person name="Lohr M."/>
            <person name="Lopez P.J."/>
            <person name="Martens C."/>
            <person name="Maumus F."/>
            <person name="Michel G."/>
            <person name="Miranda-Saavedra D."/>
            <person name="Morales J."/>
            <person name="Moreau H."/>
            <person name="Motomura T."/>
            <person name="Nagasato C."/>
            <person name="Napoli C.A."/>
            <person name="Nelson D.R."/>
            <person name="Nyvall-Collen P."/>
            <person name="Peters A.F."/>
            <person name="Pommier C."/>
            <person name="Potin P."/>
            <person name="Poulain J."/>
            <person name="Quesneville H."/>
            <person name="Read B."/>
            <person name="Rensing S.A."/>
            <person name="Ritter A."/>
            <person name="Rousvoal S."/>
            <person name="Samanta M."/>
            <person name="Samson G."/>
            <person name="Schroeder D.C."/>
            <person name="Segurens B."/>
            <person name="Strittmatter M."/>
            <person name="Tonon T."/>
            <person name="Tregear J.W."/>
            <person name="Valentin K."/>
            <person name="von Dassow P."/>
            <person name="Yamagishi T."/>
            <person name="Van de Peer Y."/>
            <person name="Wincker P."/>
        </authorList>
    </citation>
    <scope>NUCLEOTIDE SEQUENCE [LARGE SCALE GENOMIC DNA]</scope>
    <source>
        <strain evidence="11">Ec32 / CCAP1310/4</strain>
    </source>
</reference>
<evidence type="ECO:0000256" key="6">
    <source>
        <dbReference type="ARBA" id="ARBA00022917"/>
    </source>
</evidence>
<dbReference type="CDD" id="cd00570">
    <property type="entry name" value="GST_N_family"/>
    <property type="match status" value="1"/>
</dbReference>
<proteinExistence type="inferred from homology"/>
<evidence type="ECO:0000313" key="11">
    <source>
        <dbReference type="Proteomes" id="UP000002630"/>
    </source>
</evidence>
<dbReference type="InterPro" id="IPR004364">
    <property type="entry name" value="Aa-tRNA-synt_II"/>
</dbReference>
<dbReference type="CDD" id="cd00776">
    <property type="entry name" value="AsxRS_core"/>
    <property type="match status" value="1"/>
</dbReference>
<dbReference type="InterPro" id="IPR036282">
    <property type="entry name" value="Glutathione-S-Trfase_C_sf"/>
</dbReference>
<dbReference type="InParanoid" id="D7FLN1"/>